<feature type="chain" id="PRO_5042172189" evidence="1">
    <location>
        <begin position="29"/>
        <end position="228"/>
    </location>
</feature>
<evidence type="ECO:0000313" key="2">
    <source>
        <dbReference type="EMBL" id="KAJ1348101.1"/>
    </source>
</evidence>
<dbReference type="Proteomes" id="UP001196413">
    <property type="component" value="Unassembled WGS sequence"/>
</dbReference>
<comment type="caution">
    <text evidence="2">The sequence shown here is derived from an EMBL/GenBank/DDBJ whole genome shotgun (WGS) entry which is preliminary data.</text>
</comment>
<dbReference type="AlphaFoldDB" id="A0AAD5QIJ2"/>
<reference evidence="2" key="1">
    <citation type="submission" date="2021-06" db="EMBL/GenBank/DDBJ databases">
        <title>Parelaphostrongylus tenuis whole genome reference sequence.</title>
        <authorList>
            <person name="Garwood T.J."/>
            <person name="Larsen P.A."/>
            <person name="Fountain-Jones N.M."/>
            <person name="Garbe J.R."/>
            <person name="Macchietto M.G."/>
            <person name="Kania S.A."/>
            <person name="Gerhold R.W."/>
            <person name="Richards J.E."/>
            <person name="Wolf T.M."/>
        </authorList>
    </citation>
    <scope>NUCLEOTIDE SEQUENCE</scope>
    <source>
        <strain evidence="2">MNPRO001-30</strain>
        <tissue evidence="2">Meninges</tissue>
    </source>
</reference>
<accession>A0AAD5QIJ2</accession>
<proteinExistence type="predicted"/>
<keyword evidence="3" id="KW-1185">Reference proteome</keyword>
<name>A0AAD5QIJ2_PARTN</name>
<organism evidence="2 3">
    <name type="scientific">Parelaphostrongylus tenuis</name>
    <name type="common">Meningeal worm</name>
    <dbReference type="NCBI Taxonomy" id="148309"/>
    <lineage>
        <taxon>Eukaryota</taxon>
        <taxon>Metazoa</taxon>
        <taxon>Ecdysozoa</taxon>
        <taxon>Nematoda</taxon>
        <taxon>Chromadorea</taxon>
        <taxon>Rhabditida</taxon>
        <taxon>Rhabditina</taxon>
        <taxon>Rhabditomorpha</taxon>
        <taxon>Strongyloidea</taxon>
        <taxon>Metastrongylidae</taxon>
        <taxon>Parelaphostrongylus</taxon>
    </lineage>
</organism>
<sequence length="228" mass="24380">MNILANMIRSATDLLTISLLATISTVLGCGVLPPGQVNTRIFNVTGFTLPVAMAYAGNPAVFTKVPGIASNIAGARIFVGRLVRKAVFDVLKSQGRNALLPDAVISAILGQLSVKISYRPLRCDMAVSPQDMLDPMMRSCVIVDNTVTRICTVKRRAMMCTAENDMVTLAEVPPTALTVGGTLSITNIIMASWSRQMWQSVVNRALRMLALGPFGRHFVTASAVVSGN</sequence>
<evidence type="ECO:0000313" key="3">
    <source>
        <dbReference type="Proteomes" id="UP001196413"/>
    </source>
</evidence>
<keyword evidence="1" id="KW-0732">Signal</keyword>
<feature type="signal peptide" evidence="1">
    <location>
        <begin position="1"/>
        <end position="28"/>
    </location>
</feature>
<gene>
    <name evidence="2" type="ORF">KIN20_003332</name>
</gene>
<protein>
    <submittedName>
        <fullName evidence="2">Uncharacterized protein</fullName>
    </submittedName>
</protein>
<dbReference type="EMBL" id="JAHQIW010000431">
    <property type="protein sequence ID" value="KAJ1348101.1"/>
    <property type="molecule type" value="Genomic_DNA"/>
</dbReference>
<evidence type="ECO:0000256" key="1">
    <source>
        <dbReference type="SAM" id="SignalP"/>
    </source>
</evidence>